<keyword evidence="2" id="KW-1185">Reference proteome</keyword>
<comment type="caution">
    <text evidence="1">The sequence shown here is derived from an EMBL/GenBank/DDBJ whole genome shotgun (WGS) entry which is preliminary data.</text>
</comment>
<name>A0ACC2SCF7_9FUNG</name>
<gene>
    <name evidence="1" type="ORF">DSO57_1035958</name>
</gene>
<evidence type="ECO:0000313" key="2">
    <source>
        <dbReference type="Proteomes" id="UP001165960"/>
    </source>
</evidence>
<protein>
    <submittedName>
        <fullName evidence="1">Uncharacterized protein</fullName>
    </submittedName>
</protein>
<accession>A0ACC2SCF7</accession>
<evidence type="ECO:0000313" key="1">
    <source>
        <dbReference type="EMBL" id="KAJ9059968.1"/>
    </source>
</evidence>
<sequence length="142" mass="15923">MNESFSPLIVKIQELSTQIADVCATAAVQEIQIDNVLQVYIALETMGFCKQPLSLPWKRFTPEIHVLNSNFQDSSSGFSNTSVDPIYKLPFKQVFYTKNSTIAAFLTNYKTTIYQAPENLKKGTYPDISPIYVPKSGGSWTN</sequence>
<dbReference type="EMBL" id="QTSX02005302">
    <property type="protein sequence ID" value="KAJ9059968.1"/>
    <property type="molecule type" value="Genomic_DNA"/>
</dbReference>
<reference evidence="1" key="1">
    <citation type="submission" date="2022-04" db="EMBL/GenBank/DDBJ databases">
        <title>Genome of the entomopathogenic fungus Entomophthora muscae.</title>
        <authorList>
            <person name="Elya C."/>
            <person name="Lovett B.R."/>
            <person name="Lee E."/>
            <person name="Macias A.M."/>
            <person name="Hajek A.E."/>
            <person name="De Bivort B.L."/>
            <person name="Kasson M.T."/>
            <person name="De Fine Licht H.H."/>
            <person name="Stajich J.E."/>
        </authorList>
    </citation>
    <scope>NUCLEOTIDE SEQUENCE</scope>
    <source>
        <strain evidence="1">Berkeley</strain>
    </source>
</reference>
<organism evidence="1 2">
    <name type="scientific">Entomophthora muscae</name>
    <dbReference type="NCBI Taxonomy" id="34485"/>
    <lineage>
        <taxon>Eukaryota</taxon>
        <taxon>Fungi</taxon>
        <taxon>Fungi incertae sedis</taxon>
        <taxon>Zoopagomycota</taxon>
        <taxon>Entomophthoromycotina</taxon>
        <taxon>Entomophthoromycetes</taxon>
        <taxon>Entomophthorales</taxon>
        <taxon>Entomophthoraceae</taxon>
        <taxon>Entomophthora</taxon>
    </lineage>
</organism>
<proteinExistence type="predicted"/>
<dbReference type="Proteomes" id="UP001165960">
    <property type="component" value="Unassembled WGS sequence"/>
</dbReference>